<protein>
    <submittedName>
        <fullName evidence="1">Uncharacterized protein</fullName>
    </submittedName>
</protein>
<organism evidence="1">
    <name type="scientific">viral metagenome</name>
    <dbReference type="NCBI Taxonomy" id="1070528"/>
    <lineage>
        <taxon>unclassified sequences</taxon>
        <taxon>metagenomes</taxon>
        <taxon>organismal metagenomes</taxon>
    </lineage>
</organism>
<proteinExistence type="predicted"/>
<dbReference type="AlphaFoldDB" id="A0A6C0J5C2"/>
<accession>A0A6C0J5C2</accession>
<evidence type="ECO:0000313" key="1">
    <source>
        <dbReference type="EMBL" id="QHU00905.1"/>
    </source>
</evidence>
<name>A0A6C0J5C2_9ZZZZ</name>
<reference evidence="1" key="1">
    <citation type="journal article" date="2020" name="Nature">
        <title>Giant virus diversity and host interactions through global metagenomics.</title>
        <authorList>
            <person name="Schulz F."/>
            <person name="Roux S."/>
            <person name="Paez-Espino D."/>
            <person name="Jungbluth S."/>
            <person name="Walsh D.A."/>
            <person name="Denef V.J."/>
            <person name="McMahon K.D."/>
            <person name="Konstantinidis K.T."/>
            <person name="Eloe-Fadrosh E.A."/>
            <person name="Kyrpides N.C."/>
            <person name="Woyke T."/>
        </authorList>
    </citation>
    <scope>NUCLEOTIDE SEQUENCE</scope>
    <source>
        <strain evidence="1">GVMAG-M-3300025860-20</strain>
    </source>
</reference>
<dbReference type="EMBL" id="MN740331">
    <property type="protein sequence ID" value="QHU00905.1"/>
    <property type="molecule type" value="Genomic_DNA"/>
</dbReference>
<sequence length="96" mass="10955">MTTIKKLFTNNQQAIEYVDDPANKVLVVVSLITIHNMTELTYKSNDPILIKIYLEKMERRESYQLQKDFVVIPQCQPTLSGTTFDTLAEAVSVCLT</sequence>